<proteinExistence type="inferred from homology"/>
<evidence type="ECO:0000313" key="13">
    <source>
        <dbReference type="EMBL" id="KAH7316217.1"/>
    </source>
</evidence>
<feature type="region of interest" description="Disordered" evidence="12">
    <location>
        <begin position="106"/>
        <end position="134"/>
    </location>
</feature>
<name>A0A8T2SFQ3_CERRI</name>
<evidence type="ECO:0000256" key="5">
    <source>
        <dbReference type="ARBA" id="ARBA00022884"/>
    </source>
</evidence>
<comment type="subunit">
    <text evidence="9">Component of a signal recognition particle complex that consists of a 7SL RNA molecule of 300 nucleotides and six protein subunits: SRP72, SRP68, SRP54, SRP19, SRP14 and SRP9.</text>
</comment>
<dbReference type="EMBL" id="CM035426">
    <property type="protein sequence ID" value="KAH7316217.1"/>
    <property type="molecule type" value="Genomic_DNA"/>
</dbReference>
<evidence type="ECO:0000256" key="6">
    <source>
        <dbReference type="ARBA" id="ARBA00023135"/>
    </source>
</evidence>
<dbReference type="AlphaFoldDB" id="A0A8T2SFQ3"/>
<reference evidence="13" key="1">
    <citation type="submission" date="2021-08" db="EMBL/GenBank/DDBJ databases">
        <title>WGS assembly of Ceratopteris richardii.</title>
        <authorList>
            <person name="Marchant D.B."/>
            <person name="Chen G."/>
            <person name="Jenkins J."/>
            <person name="Shu S."/>
            <person name="Leebens-Mack J."/>
            <person name="Grimwood J."/>
            <person name="Schmutz J."/>
            <person name="Soltis P."/>
            <person name="Soltis D."/>
            <person name="Chen Z.-H."/>
        </authorList>
    </citation>
    <scope>NUCLEOTIDE SEQUENCE</scope>
    <source>
        <strain evidence="13">Whitten #5841</strain>
        <tissue evidence="13">Leaf</tissue>
    </source>
</reference>
<dbReference type="PANTHER" id="PTHR17453">
    <property type="entry name" value="SIGNAL RECOGNITION PARTICLE 19 KD PROTEIN"/>
    <property type="match status" value="1"/>
</dbReference>
<keyword evidence="6" id="KW-0733">Signal recognition particle</keyword>
<dbReference type="GO" id="GO:0005730">
    <property type="term" value="C:nucleolus"/>
    <property type="evidence" value="ECO:0007669"/>
    <property type="project" value="UniProtKB-SubCell"/>
</dbReference>
<keyword evidence="14" id="KW-1185">Reference proteome</keyword>
<dbReference type="SUPFAM" id="SSF69695">
    <property type="entry name" value="SRP19"/>
    <property type="match status" value="1"/>
</dbReference>
<comment type="subcellular location">
    <subcellularLocation>
        <location evidence="1">Cytoplasm</location>
    </subcellularLocation>
    <subcellularLocation>
        <location evidence="2">Nucleus</location>
        <location evidence="2">Nucleolus</location>
    </subcellularLocation>
</comment>
<dbReference type="Gene3D" id="3.30.56.30">
    <property type="entry name" value="Signal recognition particle, SRP19-like subunit"/>
    <property type="match status" value="1"/>
</dbReference>
<evidence type="ECO:0000256" key="7">
    <source>
        <dbReference type="ARBA" id="ARBA00023242"/>
    </source>
</evidence>
<dbReference type="OrthoDB" id="2190947at2759"/>
<evidence type="ECO:0000256" key="8">
    <source>
        <dbReference type="ARBA" id="ARBA00023274"/>
    </source>
</evidence>
<evidence type="ECO:0000256" key="4">
    <source>
        <dbReference type="ARBA" id="ARBA00022490"/>
    </source>
</evidence>
<dbReference type="GO" id="GO:0006617">
    <property type="term" value="P:SRP-dependent cotranslational protein targeting to membrane, signal sequence recognition"/>
    <property type="evidence" value="ECO:0007669"/>
    <property type="project" value="TreeGrafter"/>
</dbReference>
<keyword evidence="8" id="KW-0687">Ribonucleoprotein</keyword>
<evidence type="ECO:0000256" key="12">
    <source>
        <dbReference type="SAM" id="MobiDB-lite"/>
    </source>
</evidence>
<comment type="function">
    <text evidence="11">Component of the signal recognition particle (SRP) complex, a ribonucleoprotein complex that mediates the cotranslational targeting of secretory and membrane proteins to the endoplasmic reticulum (ER). Binds directly to 7SL RNA. Mediates binding of SRP54 to the SRP complex.</text>
</comment>
<dbReference type="Proteomes" id="UP000825935">
    <property type="component" value="Chromosome 21"/>
</dbReference>
<protein>
    <recommendedName>
        <fullName evidence="10">Signal recognition particle 19 kDa protein</fullName>
    </recommendedName>
</protein>
<evidence type="ECO:0000256" key="10">
    <source>
        <dbReference type="ARBA" id="ARBA00033772"/>
    </source>
</evidence>
<dbReference type="InterPro" id="IPR036521">
    <property type="entry name" value="SRP19-like_sf"/>
</dbReference>
<accession>A0A8T2SFQ3</accession>
<dbReference type="PANTHER" id="PTHR17453:SF0">
    <property type="entry name" value="SIGNAL RECOGNITION PARTICLE 19 KDA PROTEIN"/>
    <property type="match status" value="1"/>
</dbReference>
<dbReference type="InterPro" id="IPR002778">
    <property type="entry name" value="Signal_recog_particle_SRP19"/>
</dbReference>
<keyword evidence="7" id="KW-0539">Nucleus</keyword>
<evidence type="ECO:0000313" key="14">
    <source>
        <dbReference type="Proteomes" id="UP000825935"/>
    </source>
</evidence>
<sequence length="134" mass="14661">MSTDRSRWVIIYPIYMNSKKTLAEGRRLAISQSCENPTASEIGDCCAFLNLAFCIEPEKAYSRDGTGQRGRVRVQLKKVDGSPVNAEIPSRRVLMLKVADLMSKHRSRIKKGEAGASTTNTGGGKSGKGGRKKK</sequence>
<evidence type="ECO:0000256" key="9">
    <source>
        <dbReference type="ARBA" id="ARBA00033761"/>
    </source>
</evidence>
<comment type="caution">
    <text evidence="13">The sequence shown here is derived from an EMBL/GenBank/DDBJ whole genome shotgun (WGS) entry which is preliminary data.</text>
</comment>
<comment type="similarity">
    <text evidence="3">Belongs to the SRP19 family.</text>
</comment>
<dbReference type="FunFam" id="3.30.56.30:FF:000002">
    <property type="entry name" value="Signal recognition particle 19kDa"/>
    <property type="match status" value="1"/>
</dbReference>
<keyword evidence="5" id="KW-0694">RNA-binding</keyword>
<evidence type="ECO:0000256" key="3">
    <source>
        <dbReference type="ARBA" id="ARBA00008910"/>
    </source>
</evidence>
<keyword evidence="4" id="KW-0963">Cytoplasm</keyword>
<evidence type="ECO:0000256" key="2">
    <source>
        <dbReference type="ARBA" id="ARBA00004604"/>
    </source>
</evidence>
<dbReference type="OMA" id="QMERWIC"/>
<evidence type="ECO:0000256" key="11">
    <source>
        <dbReference type="ARBA" id="ARBA00045518"/>
    </source>
</evidence>
<gene>
    <name evidence="13" type="ORF">KP509_21G083300</name>
</gene>
<dbReference type="GO" id="GO:0005786">
    <property type="term" value="C:signal recognition particle, endoplasmic reticulum targeting"/>
    <property type="evidence" value="ECO:0007669"/>
    <property type="project" value="UniProtKB-KW"/>
</dbReference>
<organism evidence="13 14">
    <name type="scientific">Ceratopteris richardii</name>
    <name type="common">Triangle waterfern</name>
    <dbReference type="NCBI Taxonomy" id="49495"/>
    <lineage>
        <taxon>Eukaryota</taxon>
        <taxon>Viridiplantae</taxon>
        <taxon>Streptophyta</taxon>
        <taxon>Embryophyta</taxon>
        <taxon>Tracheophyta</taxon>
        <taxon>Polypodiopsida</taxon>
        <taxon>Polypodiidae</taxon>
        <taxon>Polypodiales</taxon>
        <taxon>Pteridineae</taxon>
        <taxon>Pteridaceae</taxon>
        <taxon>Parkerioideae</taxon>
        <taxon>Ceratopteris</taxon>
    </lineage>
</organism>
<dbReference type="GO" id="GO:0008312">
    <property type="term" value="F:7S RNA binding"/>
    <property type="evidence" value="ECO:0007669"/>
    <property type="project" value="InterPro"/>
</dbReference>
<evidence type="ECO:0000256" key="1">
    <source>
        <dbReference type="ARBA" id="ARBA00004496"/>
    </source>
</evidence>
<dbReference type="Pfam" id="PF01922">
    <property type="entry name" value="SRP19"/>
    <property type="match status" value="1"/>
</dbReference>